<dbReference type="PANTHER" id="PTHR35201">
    <property type="entry name" value="TERPENE SYNTHASE"/>
    <property type="match status" value="1"/>
</dbReference>
<name>A0A250VPS4_STROL</name>
<proteinExistence type="inferred from homology"/>
<evidence type="ECO:0000313" key="5">
    <source>
        <dbReference type="Proteomes" id="UP000217446"/>
    </source>
</evidence>
<sequence>MTQPFELPHFYMPYPARLNPHLDEARAHTVEWARGMGMLEGSGIWEQSDLDAHDYGLLCAYTHPDCDGPALSLITDWYVWVFFFDDHFLETFKRTQDRDGGKAYLDRLPLFMPLDLSTPVPEPENPVEAGLADLWARTVPAMSVDWRGRFAVSTEHLLNESMWELSNINEGRIANPVEYIEMRRKVGGAPWSAGLVEYATAEVPASVAGARPLRVLMETFSDGVHLRNDLFSYQREVEEEGELSNGILVLETFFGCTTQEAAETVNDILTSRLHQFEHTALTEVPALAAEKGLTPDQVAAVAAYTQGLQDWQSGGHEWHLRSSRYMNEGAVEGSRTLGSAGFGTSAVDIGALLSAAGAQRLRRYTHVPYQKVGPSLLPDFYMPFELTLSPHLDGARDRLTGWMYEKGMLQEGVWDEDKLDAYDLPLCAAGIHPDATEEALDLASQWLAWGTYGDDYYPLVFGHRRDLAAAKATTERLSACMPIDGEPTPVPANAMEHGLLDLWERTTATMTPDERRKLRGDVDKMTESWVWELSNQLQHRIPDPVDYLEMRRATFGSDLTLNLCRLGHGPKVPPEVYRSGPVRSLENAAIDYAMLINDVFSYQKEIEYEGEVHNAILVVQNFFGCDYPTGLGIIHDLMTQRMQQFQHVAAHELPVLYEDFKLSPEVRGIMDGYVVQLENWLSGILKWHQDCHRYGAEDLARRAHGFLPDRAPTVPFAGTGAGAVPVPVQVPVLSPRDMAETESPPDLTPSTTAGATPSFTLPKGVGAAAEFSLPKAEAASAPH</sequence>
<dbReference type="PANTHER" id="PTHR35201:SF4">
    <property type="entry name" value="BETA-PINACENE SYNTHASE-RELATED"/>
    <property type="match status" value="1"/>
</dbReference>
<dbReference type="InterPro" id="IPR008949">
    <property type="entry name" value="Isoprenoid_synthase_dom_sf"/>
</dbReference>
<comment type="cofactor">
    <cofactor evidence="2">
        <name>Mg(2+)</name>
        <dbReference type="ChEBI" id="CHEBI:18420"/>
    </cofactor>
</comment>
<evidence type="ECO:0000313" key="4">
    <source>
        <dbReference type="EMBL" id="GAX56084.1"/>
    </source>
</evidence>
<keyword evidence="2" id="KW-0479">Metal-binding</keyword>
<reference evidence="5" key="1">
    <citation type="submission" date="2017-05" db="EMBL/GenBank/DDBJ databases">
        <title>Streptomyces olivochromogenes NBRC 3561 whole genome shotgun sequence.</title>
        <authorList>
            <person name="Dohra H."/>
            <person name="Kodani S."/>
        </authorList>
    </citation>
    <scope>NUCLEOTIDE SEQUENCE [LARGE SCALE GENOMIC DNA]</scope>
    <source>
        <strain evidence="5">NBRC 3561</strain>
    </source>
</reference>
<dbReference type="EC" id="4.2.3.-" evidence="2"/>
<dbReference type="Gene3D" id="1.10.600.10">
    <property type="entry name" value="Farnesyl Diphosphate Synthase"/>
    <property type="match status" value="2"/>
</dbReference>
<comment type="caution">
    <text evidence="4">The sequence shown here is derived from an EMBL/GenBank/DDBJ whole genome shotgun (WGS) entry which is preliminary data.</text>
</comment>
<dbReference type="RefSeq" id="WP_079065385.1">
    <property type="nucleotide sequence ID" value="NZ_BDQI01000023.1"/>
</dbReference>
<dbReference type="SFLD" id="SFLDG01020">
    <property type="entry name" value="Terpene_Cyclase_Like_2"/>
    <property type="match status" value="2"/>
</dbReference>
<organism evidence="4 5">
    <name type="scientific">Streptomyces olivochromogenes</name>
    <dbReference type="NCBI Taxonomy" id="1963"/>
    <lineage>
        <taxon>Bacteria</taxon>
        <taxon>Bacillati</taxon>
        <taxon>Actinomycetota</taxon>
        <taxon>Actinomycetes</taxon>
        <taxon>Kitasatosporales</taxon>
        <taxon>Streptomycetaceae</taxon>
        <taxon>Streptomyces</taxon>
    </lineage>
</organism>
<dbReference type="CDD" id="cd00687">
    <property type="entry name" value="Terpene_cyclase_nonplant_C1"/>
    <property type="match status" value="2"/>
</dbReference>
<keyword evidence="1 2" id="KW-0456">Lyase</keyword>
<dbReference type="GO" id="GO:0010333">
    <property type="term" value="F:terpene synthase activity"/>
    <property type="evidence" value="ECO:0007669"/>
    <property type="project" value="InterPro"/>
</dbReference>
<evidence type="ECO:0000256" key="2">
    <source>
        <dbReference type="RuleBase" id="RU366034"/>
    </source>
</evidence>
<feature type="compositionally biased region" description="Polar residues" evidence="3">
    <location>
        <begin position="748"/>
        <end position="759"/>
    </location>
</feature>
<keyword evidence="5" id="KW-1185">Reference proteome</keyword>
<comment type="similarity">
    <text evidence="2">Belongs to the terpene synthase family.</text>
</comment>
<protein>
    <recommendedName>
        <fullName evidence="2">Terpene synthase</fullName>
        <ecNumber evidence="2">4.2.3.-</ecNumber>
    </recommendedName>
</protein>
<dbReference type="AlphaFoldDB" id="A0A250VPS4"/>
<dbReference type="SFLD" id="SFLDS00005">
    <property type="entry name" value="Isoprenoid_Synthase_Type_I"/>
    <property type="match status" value="2"/>
</dbReference>
<dbReference type="Proteomes" id="UP000217446">
    <property type="component" value="Unassembled WGS sequence"/>
</dbReference>
<dbReference type="SUPFAM" id="SSF48576">
    <property type="entry name" value="Terpenoid synthases"/>
    <property type="match status" value="2"/>
</dbReference>
<gene>
    <name evidence="4" type="primary">cyc2</name>
    <name evidence="4" type="ORF">SO3561_07651</name>
</gene>
<dbReference type="EMBL" id="BDQI01000023">
    <property type="protein sequence ID" value="GAX56084.1"/>
    <property type="molecule type" value="Genomic_DNA"/>
</dbReference>
<feature type="region of interest" description="Disordered" evidence="3">
    <location>
        <begin position="737"/>
        <end position="761"/>
    </location>
</feature>
<evidence type="ECO:0000256" key="1">
    <source>
        <dbReference type="ARBA" id="ARBA00023239"/>
    </source>
</evidence>
<keyword evidence="2" id="KW-0460">Magnesium</keyword>
<accession>A0A250VPS4</accession>
<dbReference type="Pfam" id="PF19086">
    <property type="entry name" value="Terpene_syn_C_2"/>
    <property type="match status" value="2"/>
</dbReference>
<dbReference type="GO" id="GO:0046872">
    <property type="term" value="F:metal ion binding"/>
    <property type="evidence" value="ECO:0007669"/>
    <property type="project" value="UniProtKB-KW"/>
</dbReference>
<dbReference type="InterPro" id="IPR034686">
    <property type="entry name" value="Terpene_cyclase-like_2"/>
</dbReference>
<evidence type="ECO:0000256" key="3">
    <source>
        <dbReference type="SAM" id="MobiDB-lite"/>
    </source>
</evidence>